<feature type="repeat" description="WD" evidence="1">
    <location>
        <begin position="141"/>
        <end position="183"/>
    </location>
</feature>
<reference evidence="3" key="1">
    <citation type="submission" date="2025-08" db="UniProtKB">
        <authorList>
            <consortium name="RefSeq"/>
        </authorList>
    </citation>
    <scope>IDENTIFICATION</scope>
</reference>
<feature type="repeat" description="WD" evidence="1">
    <location>
        <begin position="51"/>
        <end position="90"/>
    </location>
</feature>
<dbReference type="Gene3D" id="2.130.10.10">
    <property type="entry name" value="YVTN repeat-like/Quinoprotein amine dehydrogenase"/>
    <property type="match status" value="4"/>
</dbReference>
<dbReference type="Pfam" id="PF00400">
    <property type="entry name" value="WD40"/>
    <property type="match status" value="5"/>
</dbReference>
<accession>A0ABM1EHT2</accession>
<dbReference type="SUPFAM" id="SSF117289">
    <property type="entry name" value="Nucleoporin domain"/>
    <property type="match status" value="2"/>
</dbReference>
<keyword evidence="1" id="KW-0853">WD repeat</keyword>
<sequence length="896" mass="97942">MALVHAKSMSLESSSTHVQVACNGLYVASPHGGRTVVVWSLEDISEEVLELQGHSRPVTAVSFGRGSLLCSCADDCIILWNIDQAWNTQKQGGRVKGRVVGQDLGAVQYCSFNKDCSLIALCVGKEVVAIGAEVEGYDCTLEGHMARVNCAEFCQDRPFMLVTASDDRTFKVWNISTSELIYQSSVISASPFLCMAMSPSAPHVALGTDDGIVRVYDLEDNGQVRLLSSLDCKKVSSKFEGHENKTETLSRGFKKISSLPSWKTHSMSCSQDHEDPPRGQMEMGSSVLALYFAVPGSFADEETGEGDAAPYPTSVITDLVKSTLNLVIGTTGAIILSNAKTTEAVSYFDLQDPVQSIAMQKDKEISLSLADTFAFSQPDSNPYVWCCIRSLFGKTLDILQLKPSLTSSLVGVSAHSESVVSHYVHHDATQTELTVLSSAPLCLKSPLRAEYTERELGSAKPNVTVGLNAKGRSFKKPAGQNPFIFHDKIKSSGYGSPKTRPAVMFQPKTNIKKKTPSMKSPVKPRKLEQSLGAAMMREYPINSDPPTELVHKTEVAERSTSIRCIRISGNGKALACGLANKTAQVLALPLDGTSMDKGFHCSGHNGAVSSVSWSHDSKWLLTGSVDKTVKIWCSSYSEPVLTIDSVKQKLTPDGIGTKAAKGYSTQFDKEIKHVQFYYMNKFVILTHGNAFHMLKYHLDTSKDEMKRYVCNSRYKLVKSFEMANTQQITAFSAVNSFYSYIAMCTGSNRAVEVFDMNVGKSVQVLGDVHTRPAHALCQNQGSAFVSHPPENYDLFLTTAVTDGVKLWDLRTSKCVCKYEGHKNRSHACGVAFSPCSRFIAAGSEDKSAYIYDIRTGTYLHKLSGHTDVVSEVAYHPLYCQLLTVSLDGKLSQFDAK</sequence>
<evidence type="ECO:0000313" key="3">
    <source>
        <dbReference type="RefSeq" id="XP_014671753.1"/>
    </source>
</evidence>
<dbReference type="GeneID" id="106812396"/>
<organism evidence="2 3">
    <name type="scientific">Priapulus caudatus</name>
    <name type="common">Priapulid worm</name>
    <dbReference type="NCBI Taxonomy" id="37621"/>
    <lineage>
        <taxon>Eukaryota</taxon>
        <taxon>Metazoa</taxon>
        <taxon>Ecdysozoa</taxon>
        <taxon>Scalidophora</taxon>
        <taxon>Priapulida</taxon>
        <taxon>Priapulimorpha</taxon>
        <taxon>Priapulimorphida</taxon>
        <taxon>Priapulidae</taxon>
        <taxon>Priapulus</taxon>
    </lineage>
</organism>
<keyword evidence="2" id="KW-1185">Reference proteome</keyword>
<evidence type="ECO:0000256" key="1">
    <source>
        <dbReference type="PROSITE-ProRule" id="PRU00221"/>
    </source>
</evidence>
<name>A0ABM1EHT2_PRICU</name>
<evidence type="ECO:0000313" key="2">
    <source>
        <dbReference type="Proteomes" id="UP000695022"/>
    </source>
</evidence>
<feature type="repeat" description="WD" evidence="1">
    <location>
        <begin position="830"/>
        <end position="861"/>
    </location>
</feature>
<feature type="repeat" description="WD" evidence="1">
    <location>
        <begin position="862"/>
        <end position="896"/>
    </location>
</feature>
<protein>
    <submittedName>
        <fullName evidence="3">WD repeat-containing protein 27-like</fullName>
    </submittedName>
</protein>
<dbReference type="PROSITE" id="PS50294">
    <property type="entry name" value="WD_REPEATS_REGION"/>
    <property type="match status" value="3"/>
</dbReference>
<dbReference type="InterPro" id="IPR015943">
    <property type="entry name" value="WD40/YVTN_repeat-like_dom_sf"/>
</dbReference>
<gene>
    <name evidence="3" type="primary">LOC106812396</name>
</gene>
<dbReference type="InterPro" id="IPR042411">
    <property type="entry name" value="WDR27"/>
</dbReference>
<dbReference type="Proteomes" id="UP000695022">
    <property type="component" value="Unplaced"/>
</dbReference>
<dbReference type="SMART" id="SM00320">
    <property type="entry name" value="WD40"/>
    <property type="match status" value="8"/>
</dbReference>
<feature type="repeat" description="WD" evidence="1">
    <location>
        <begin position="601"/>
        <end position="632"/>
    </location>
</feature>
<dbReference type="InterPro" id="IPR036322">
    <property type="entry name" value="WD40_repeat_dom_sf"/>
</dbReference>
<dbReference type="PROSITE" id="PS50082">
    <property type="entry name" value="WD_REPEATS_2"/>
    <property type="match status" value="5"/>
</dbReference>
<dbReference type="InterPro" id="IPR001680">
    <property type="entry name" value="WD40_rpt"/>
</dbReference>
<proteinExistence type="predicted"/>
<dbReference type="PANTHER" id="PTHR44525">
    <property type="entry name" value="WD REPEAT-CONTAINING PROTEIN 27"/>
    <property type="match status" value="1"/>
</dbReference>
<dbReference type="SUPFAM" id="SSF50978">
    <property type="entry name" value="WD40 repeat-like"/>
    <property type="match status" value="1"/>
</dbReference>
<dbReference type="PANTHER" id="PTHR44525:SF1">
    <property type="entry name" value="WD REPEAT-CONTAINING PROTEIN 27"/>
    <property type="match status" value="1"/>
</dbReference>
<dbReference type="RefSeq" id="XP_014671753.1">
    <property type="nucleotide sequence ID" value="XM_014816267.1"/>
</dbReference>